<evidence type="ECO:0000313" key="17">
    <source>
        <dbReference type="EMBL" id="MBE9031054.1"/>
    </source>
</evidence>
<dbReference type="InterPro" id="IPR005074">
    <property type="entry name" value="Peptidase_C39"/>
</dbReference>
<comment type="subcellular location">
    <subcellularLocation>
        <location evidence="1">Cell membrane</location>
        <topology evidence="1">Multi-pass membrane protein</topology>
    </subcellularLocation>
</comment>
<feature type="domain" description="ABC transporter" evidence="14">
    <location>
        <begin position="665"/>
        <end position="901"/>
    </location>
</feature>
<dbReference type="Gene3D" id="1.20.1560.10">
    <property type="entry name" value="ABC transporter type 1, transmembrane domain"/>
    <property type="match status" value="1"/>
</dbReference>
<feature type="transmembrane region" description="Helical" evidence="12">
    <location>
        <begin position="384"/>
        <end position="402"/>
    </location>
</feature>
<keyword evidence="18" id="KW-1185">Reference proteome</keyword>
<dbReference type="SMART" id="SM00382">
    <property type="entry name" value="AAA"/>
    <property type="match status" value="1"/>
</dbReference>
<evidence type="ECO:0000256" key="5">
    <source>
        <dbReference type="ARBA" id="ARBA00022741"/>
    </source>
</evidence>
<keyword evidence="9 12" id="KW-1133">Transmembrane helix</keyword>
<dbReference type="AlphaFoldDB" id="A0A928Z3U6"/>
<feature type="transmembrane region" description="Helical" evidence="12">
    <location>
        <begin position="345"/>
        <end position="364"/>
    </location>
</feature>
<dbReference type="Pfam" id="PF03412">
    <property type="entry name" value="Peptidase_C39"/>
    <property type="match status" value="1"/>
</dbReference>
<proteinExistence type="predicted"/>
<evidence type="ECO:0000256" key="12">
    <source>
        <dbReference type="SAM" id="Phobius"/>
    </source>
</evidence>
<dbReference type="SUPFAM" id="SSF52540">
    <property type="entry name" value="P-loop containing nucleoside triphosphate hydrolases"/>
    <property type="match status" value="1"/>
</dbReference>
<dbReference type="PROSITE" id="PS50893">
    <property type="entry name" value="ABC_TRANSPORTER_2"/>
    <property type="match status" value="1"/>
</dbReference>
<dbReference type="InterPro" id="IPR017871">
    <property type="entry name" value="ABC_transporter-like_CS"/>
</dbReference>
<dbReference type="PROSITE" id="PS50990">
    <property type="entry name" value="PEPTIDASE_C39"/>
    <property type="match status" value="1"/>
</dbReference>
<evidence type="ECO:0000256" key="2">
    <source>
        <dbReference type="ARBA" id="ARBA00022448"/>
    </source>
</evidence>
<keyword evidence="7" id="KW-0788">Thiol protease</keyword>
<feature type="transmembrane region" description="Helical" evidence="12">
    <location>
        <begin position="463"/>
        <end position="483"/>
    </location>
</feature>
<comment type="caution">
    <text evidence="17">The sequence shown here is derived from an EMBL/GenBank/DDBJ whole genome shotgun (WGS) entry which is preliminary data.</text>
</comment>
<dbReference type="Gene3D" id="3.90.70.10">
    <property type="entry name" value="Cysteine proteinases"/>
    <property type="match status" value="1"/>
</dbReference>
<keyword evidence="3" id="KW-1003">Cell membrane</keyword>
<name>A0A928Z3U6_9CYAN</name>
<evidence type="ECO:0000259" key="15">
    <source>
        <dbReference type="PROSITE" id="PS50929"/>
    </source>
</evidence>
<dbReference type="InterPro" id="IPR011527">
    <property type="entry name" value="ABC1_TM_dom"/>
</dbReference>
<evidence type="ECO:0000256" key="11">
    <source>
        <dbReference type="SAM" id="MobiDB-lite"/>
    </source>
</evidence>
<feature type="transmembrane region" description="Helical" evidence="12">
    <location>
        <begin position="489"/>
        <end position="509"/>
    </location>
</feature>
<dbReference type="GO" id="GO:0015421">
    <property type="term" value="F:ABC-type oligopeptide transporter activity"/>
    <property type="evidence" value="ECO:0007669"/>
    <property type="project" value="TreeGrafter"/>
</dbReference>
<dbReference type="RefSeq" id="WP_264325884.1">
    <property type="nucleotide sequence ID" value="NZ_JADEXQ010000051.1"/>
</dbReference>
<dbReference type="InterPro" id="IPR000595">
    <property type="entry name" value="cNMP-bd_dom"/>
</dbReference>
<evidence type="ECO:0000259" key="16">
    <source>
        <dbReference type="PROSITE" id="PS50990"/>
    </source>
</evidence>
<sequence length="907" mass="100753">MVASSSQLQASDFQALGIAANLIADQPALQQQLAACKILNLAVGENLRDYLNSGLYVVLTGKVRILDQQGDLVVSLLVGEVLGERLYNHSDYEIRAGLELRLVQLSPPQVAALTQHSPTFADRLQQGQQLSLTALGLTQQVPVPRAKSSRAHRVASVTPASPPPQGAKSRPSKVQFPTPKGRTGRLFRRLVHKYPFIQQQSAVDCGVTCLLMIGRFWGKRFDLNQLRNLANVDRRGASLKGLMIAAEAIGFAPRPVKASLDQLASQPLPAIAHWEGIHYIVVYEVTKREVLVADPEIGPRRLTHAAFLAGWSGYTLLLQPTSMLEQVPEAKRSLGRFFALLKPHWLVLTEIAVASLVMQVFGLVTPIMTQLLLDRVVVQRSTTTLMTVGVGLIIFSLFKIGISSLRRYLLRHTANRIDVALVVGFISHALQLNLSYFETRYVGDITSRIGENQKIRRFITGEALNTLLDMSTVFVYIILMFWYSWQMSLLALSLIPLLGGVALIATPFLRQLSRESFTARARESSYLIESLTGIGTVKAMGIERRIRWKWEQLLNRYIKIHFSGQILREQIRFTSRVIETTISRLLLLVGIWQVINDQLTIGQLMAFNMVMGNVIGPFMGLIDLWDDFQEVLISVERLNDVIDAPAEADRQDESKITLADIQGHIRFENVTFRYNLETTTNTLQNLSFEVLPGQTVALVGRSGSGKTTVSKLLLGLYLPTDGKIFIDGHDVTTIALHSLRQQVGVVDQNTFLFGGSIRENLMVGHPEATEADMLEAARLAGANQFIAAMPMQYDAQIGEGGGMLSGGQRQRLAIARALIGQPRLLVFDEATSSLDAETERLIQENLGEILHQQTSFIIAHRLSTIRNADLILVLDQGILVESGTHDELMHKRGRYYHLNHQQLLVAS</sequence>
<dbReference type="PANTHER" id="PTHR43394:SF1">
    <property type="entry name" value="ATP-BINDING CASSETTE SUB-FAMILY B MEMBER 10, MITOCHONDRIAL"/>
    <property type="match status" value="1"/>
</dbReference>
<evidence type="ECO:0000256" key="7">
    <source>
        <dbReference type="ARBA" id="ARBA00022807"/>
    </source>
</evidence>
<evidence type="ECO:0000256" key="8">
    <source>
        <dbReference type="ARBA" id="ARBA00022840"/>
    </source>
</evidence>
<feature type="domain" description="ABC transmembrane type-1" evidence="15">
    <location>
        <begin position="351"/>
        <end position="630"/>
    </location>
</feature>
<dbReference type="GO" id="GO:0005524">
    <property type="term" value="F:ATP binding"/>
    <property type="evidence" value="ECO:0007669"/>
    <property type="project" value="UniProtKB-KW"/>
</dbReference>
<evidence type="ECO:0000259" key="13">
    <source>
        <dbReference type="PROSITE" id="PS50042"/>
    </source>
</evidence>
<keyword evidence="7" id="KW-0645">Protease</keyword>
<dbReference type="GO" id="GO:0016887">
    <property type="term" value="F:ATP hydrolysis activity"/>
    <property type="evidence" value="ECO:0007669"/>
    <property type="project" value="InterPro"/>
</dbReference>
<dbReference type="PROSITE" id="PS50042">
    <property type="entry name" value="CNMP_BINDING_3"/>
    <property type="match status" value="1"/>
</dbReference>
<dbReference type="PANTHER" id="PTHR43394">
    <property type="entry name" value="ATP-DEPENDENT PERMEASE MDL1, MITOCHONDRIAL"/>
    <property type="match status" value="1"/>
</dbReference>
<dbReference type="FunFam" id="3.40.50.300:FF:000299">
    <property type="entry name" value="ABC transporter ATP-binding protein/permease"/>
    <property type="match status" value="1"/>
</dbReference>
<dbReference type="InterPro" id="IPR003593">
    <property type="entry name" value="AAA+_ATPase"/>
</dbReference>
<feature type="domain" description="Cyclic nucleotide-binding" evidence="13">
    <location>
        <begin position="55"/>
        <end position="84"/>
    </location>
</feature>
<dbReference type="CDD" id="cd18568">
    <property type="entry name" value="ABC_6TM_HetC_like"/>
    <property type="match status" value="1"/>
</dbReference>
<dbReference type="Gene3D" id="3.40.50.300">
    <property type="entry name" value="P-loop containing nucleotide triphosphate hydrolases"/>
    <property type="match status" value="1"/>
</dbReference>
<dbReference type="Proteomes" id="UP000625316">
    <property type="component" value="Unassembled WGS sequence"/>
</dbReference>
<dbReference type="GO" id="GO:0005886">
    <property type="term" value="C:plasma membrane"/>
    <property type="evidence" value="ECO:0007669"/>
    <property type="project" value="UniProtKB-SubCell"/>
</dbReference>
<dbReference type="PROSITE" id="PS00211">
    <property type="entry name" value="ABC_TRANSPORTER_1"/>
    <property type="match status" value="1"/>
</dbReference>
<accession>A0A928Z3U6</accession>
<dbReference type="PROSITE" id="PS50929">
    <property type="entry name" value="ABC_TM1F"/>
    <property type="match status" value="1"/>
</dbReference>
<dbReference type="Pfam" id="PF00664">
    <property type="entry name" value="ABC_membrane"/>
    <property type="match status" value="1"/>
</dbReference>
<dbReference type="GO" id="GO:0008234">
    <property type="term" value="F:cysteine-type peptidase activity"/>
    <property type="evidence" value="ECO:0007669"/>
    <property type="project" value="UniProtKB-KW"/>
</dbReference>
<gene>
    <name evidence="17" type="ORF">IQ266_15070</name>
</gene>
<dbReference type="EMBL" id="JADEXQ010000051">
    <property type="protein sequence ID" value="MBE9031054.1"/>
    <property type="molecule type" value="Genomic_DNA"/>
</dbReference>
<keyword evidence="4 12" id="KW-0812">Transmembrane</keyword>
<evidence type="ECO:0000256" key="1">
    <source>
        <dbReference type="ARBA" id="ARBA00004651"/>
    </source>
</evidence>
<organism evidence="17 18">
    <name type="scientific">Romeriopsis navalis LEGE 11480</name>
    <dbReference type="NCBI Taxonomy" id="2777977"/>
    <lineage>
        <taxon>Bacteria</taxon>
        <taxon>Bacillati</taxon>
        <taxon>Cyanobacteriota</taxon>
        <taxon>Cyanophyceae</taxon>
        <taxon>Leptolyngbyales</taxon>
        <taxon>Leptolyngbyaceae</taxon>
        <taxon>Romeriopsis</taxon>
        <taxon>Romeriopsis navalis</taxon>
    </lineage>
</organism>
<dbReference type="Pfam" id="PF00005">
    <property type="entry name" value="ABC_tran"/>
    <property type="match status" value="1"/>
</dbReference>
<keyword evidence="5" id="KW-0547">Nucleotide-binding</keyword>
<dbReference type="GO" id="GO:0006508">
    <property type="term" value="P:proteolysis"/>
    <property type="evidence" value="ECO:0007669"/>
    <property type="project" value="InterPro"/>
</dbReference>
<feature type="domain" description="Peptidase C39" evidence="16">
    <location>
        <begin position="199"/>
        <end position="318"/>
    </location>
</feature>
<feature type="region of interest" description="Disordered" evidence="11">
    <location>
        <begin position="145"/>
        <end position="181"/>
    </location>
</feature>
<keyword evidence="6" id="KW-0378">Hydrolase</keyword>
<evidence type="ECO:0000256" key="10">
    <source>
        <dbReference type="ARBA" id="ARBA00023136"/>
    </source>
</evidence>
<evidence type="ECO:0000256" key="3">
    <source>
        <dbReference type="ARBA" id="ARBA00022475"/>
    </source>
</evidence>
<protein>
    <submittedName>
        <fullName evidence="17">Peptidase domain-containing ABC transporter</fullName>
    </submittedName>
</protein>
<dbReference type="InterPro" id="IPR003439">
    <property type="entry name" value="ABC_transporter-like_ATP-bd"/>
</dbReference>
<evidence type="ECO:0000259" key="14">
    <source>
        <dbReference type="PROSITE" id="PS50893"/>
    </source>
</evidence>
<keyword evidence="10 12" id="KW-0472">Membrane</keyword>
<evidence type="ECO:0000256" key="4">
    <source>
        <dbReference type="ARBA" id="ARBA00022692"/>
    </source>
</evidence>
<dbReference type="InterPro" id="IPR036640">
    <property type="entry name" value="ABC1_TM_sf"/>
</dbReference>
<keyword evidence="8" id="KW-0067">ATP-binding</keyword>
<dbReference type="CDD" id="cd02418">
    <property type="entry name" value="Peptidase_C39B"/>
    <property type="match status" value="1"/>
</dbReference>
<reference evidence="17" key="1">
    <citation type="submission" date="2020-10" db="EMBL/GenBank/DDBJ databases">
        <authorList>
            <person name="Castelo-Branco R."/>
            <person name="Eusebio N."/>
            <person name="Adriana R."/>
            <person name="Vieira A."/>
            <person name="Brugerolle De Fraissinette N."/>
            <person name="Rezende De Castro R."/>
            <person name="Schneider M.P."/>
            <person name="Vasconcelos V."/>
            <person name="Leao P.N."/>
        </authorList>
    </citation>
    <scope>NUCLEOTIDE SEQUENCE</scope>
    <source>
        <strain evidence="17">LEGE 11480</strain>
    </source>
</reference>
<dbReference type="SUPFAM" id="SSF90123">
    <property type="entry name" value="ABC transporter transmembrane region"/>
    <property type="match status" value="1"/>
</dbReference>
<evidence type="ECO:0000256" key="6">
    <source>
        <dbReference type="ARBA" id="ARBA00022801"/>
    </source>
</evidence>
<evidence type="ECO:0000256" key="9">
    <source>
        <dbReference type="ARBA" id="ARBA00022989"/>
    </source>
</evidence>
<dbReference type="InterPro" id="IPR027417">
    <property type="entry name" value="P-loop_NTPase"/>
</dbReference>
<keyword evidence="2" id="KW-0813">Transport</keyword>
<evidence type="ECO:0000313" key="18">
    <source>
        <dbReference type="Proteomes" id="UP000625316"/>
    </source>
</evidence>
<dbReference type="InterPro" id="IPR039421">
    <property type="entry name" value="Type_1_exporter"/>
</dbReference>